<dbReference type="KEGG" id="acru:HHL28_02450"/>
<dbReference type="GO" id="GO:0005886">
    <property type="term" value="C:plasma membrane"/>
    <property type="evidence" value="ECO:0007669"/>
    <property type="project" value="UniProtKB-SubCell"/>
</dbReference>
<proteinExistence type="inferred from homology"/>
<dbReference type="Pfam" id="PF02104">
    <property type="entry name" value="SURF1"/>
    <property type="match status" value="1"/>
</dbReference>
<comment type="subcellular location">
    <subcellularLocation>
        <location evidence="6">Cell membrane</location>
        <topology evidence="6">Multi-pass membrane protein</topology>
    </subcellularLocation>
    <subcellularLocation>
        <location evidence="1">Membrane</location>
    </subcellularLocation>
</comment>
<dbReference type="EMBL" id="CP051775">
    <property type="protein sequence ID" value="QJE72116.1"/>
    <property type="molecule type" value="Genomic_DNA"/>
</dbReference>
<gene>
    <name evidence="7" type="ORF">HHL28_02450</name>
</gene>
<name>A0A858R4W4_9PROT</name>
<dbReference type="PANTHER" id="PTHR23427:SF2">
    <property type="entry name" value="SURFEIT LOCUS PROTEIN 1"/>
    <property type="match status" value="1"/>
</dbReference>
<evidence type="ECO:0000256" key="2">
    <source>
        <dbReference type="ARBA" id="ARBA00007165"/>
    </source>
</evidence>
<comment type="similarity">
    <text evidence="2 6">Belongs to the SURF1 family.</text>
</comment>
<dbReference type="PROSITE" id="PS50895">
    <property type="entry name" value="SURF1"/>
    <property type="match status" value="1"/>
</dbReference>
<keyword evidence="8" id="KW-1185">Reference proteome</keyword>
<evidence type="ECO:0000256" key="3">
    <source>
        <dbReference type="ARBA" id="ARBA00022692"/>
    </source>
</evidence>
<feature type="transmembrane region" description="Helical" evidence="6">
    <location>
        <begin position="222"/>
        <end position="244"/>
    </location>
</feature>
<evidence type="ECO:0000256" key="6">
    <source>
        <dbReference type="RuleBase" id="RU363076"/>
    </source>
</evidence>
<keyword evidence="5 6" id="KW-0472">Membrane</keyword>
<keyword evidence="3 6" id="KW-0812">Transmembrane</keyword>
<accession>A0A858R4W4</accession>
<keyword evidence="6" id="KW-1003">Cell membrane</keyword>
<evidence type="ECO:0000313" key="8">
    <source>
        <dbReference type="Proteomes" id="UP000501891"/>
    </source>
</evidence>
<evidence type="ECO:0000256" key="1">
    <source>
        <dbReference type="ARBA" id="ARBA00004370"/>
    </source>
</evidence>
<dbReference type="InterPro" id="IPR002994">
    <property type="entry name" value="Surf1/Shy1"/>
</dbReference>
<evidence type="ECO:0000256" key="5">
    <source>
        <dbReference type="ARBA" id="ARBA00023136"/>
    </source>
</evidence>
<protein>
    <recommendedName>
        <fullName evidence="6">SURF1-like protein</fullName>
    </recommendedName>
</protein>
<evidence type="ECO:0000256" key="4">
    <source>
        <dbReference type="ARBA" id="ARBA00022989"/>
    </source>
</evidence>
<evidence type="ECO:0000313" key="7">
    <source>
        <dbReference type="EMBL" id="QJE72116.1"/>
    </source>
</evidence>
<dbReference type="Proteomes" id="UP000501891">
    <property type="component" value="Chromosome"/>
</dbReference>
<organism evidence="7 8">
    <name type="scientific">Aerophototrophica crusticola</name>
    <dbReference type="NCBI Taxonomy" id="1709002"/>
    <lineage>
        <taxon>Bacteria</taxon>
        <taxon>Pseudomonadati</taxon>
        <taxon>Pseudomonadota</taxon>
        <taxon>Alphaproteobacteria</taxon>
        <taxon>Rhodospirillales</taxon>
        <taxon>Rhodospirillaceae</taxon>
        <taxon>Aerophototrophica</taxon>
    </lineage>
</organism>
<dbReference type="PANTHER" id="PTHR23427">
    <property type="entry name" value="SURFEIT LOCUS PROTEIN"/>
    <property type="match status" value="1"/>
</dbReference>
<sequence>MTAPDTTLAPRRFRPNPVAALFVLVGVAILAVLGTWQVQRLQWKSDLIRKIESRTDAPPVPLPAVVEDPESWDYRPVLVTGRFLHDKELYLGPRTLTPPRGPKQAGFHVLTPFARDDGSGILLVDRGFVPNDRRDPGTRAEGQVQGTVTIQGIARVPQGRAWMQPENRPAENFWFAYDLPAMAAATGLPGFDPLVMQAGPAENPGGLPVGGQTLVQIKNDHLSYAITWYGLALTLAIFFIVASYRRA</sequence>
<dbReference type="CDD" id="cd06662">
    <property type="entry name" value="SURF1"/>
    <property type="match status" value="1"/>
</dbReference>
<dbReference type="AlphaFoldDB" id="A0A858R4W4"/>
<feature type="transmembrane region" description="Helical" evidence="6">
    <location>
        <begin position="18"/>
        <end position="36"/>
    </location>
</feature>
<keyword evidence="4 6" id="KW-1133">Transmembrane helix</keyword>
<reference evidence="7" key="1">
    <citation type="submission" date="2020-04" db="EMBL/GenBank/DDBJ databases">
        <title>A desert anoxygenic phototrophic bacterium fixes CO2 using RubisCO under aerobic conditions.</title>
        <authorList>
            <person name="Tang K."/>
        </authorList>
    </citation>
    <scope>NUCLEOTIDE SEQUENCE [LARGE SCALE GENOMIC DNA]</scope>
    <source>
        <strain evidence="7">MIMtkB3</strain>
    </source>
</reference>
<dbReference type="InterPro" id="IPR045214">
    <property type="entry name" value="Surf1/Surf4"/>
</dbReference>